<dbReference type="Proteomes" id="UP000024635">
    <property type="component" value="Unassembled WGS sequence"/>
</dbReference>
<gene>
    <name evidence="1" type="primary">Acey_s0208.g2067</name>
    <name evidence="1" type="ORF">Y032_0208g2067</name>
</gene>
<evidence type="ECO:0000313" key="1">
    <source>
        <dbReference type="EMBL" id="EYB91238.1"/>
    </source>
</evidence>
<sequence>MTDNEQSTRSSKNRELKKRAEKKFTYLMEEILLDVSIGCMPGRTIAADSWTAVNPCANIPCNCSPAPS</sequence>
<dbReference type="EMBL" id="JARK01001544">
    <property type="protein sequence ID" value="EYB91238.1"/>
    <property type="molecule type" value="Genomic_DNA"/>
</dbReference>
<accession>A0A016SKL1</accession>
<organism evidence="1 2">
    <name type="scientific">Ancylostoma ceylanicum</name>
    <dbReference type="NCBI Taxonomy" id="53326"/>
    <lineage>
        <taxon>Eukaryota</taxon>
        <taxon>Metazoa</taxon>
        <taxon>Ecdysozoa</taxon>
        <taxon>Nematoda</taxon>
        <taxon>Chromadorea</taxon>
        <taxon>Rhabditida</taxon>
        <taxon>Rhabditina</taxon>
        <taxon>Rhabditomorpha</taxon>
        <taxon>Strongyloidea</taxon>
        <taxon>Ancylostomatidae</taxon>
        <taxon>Ancylostomatinae</taxon>
        <taxon>Ancylostoma</taxon>
    </lineage>
</organism>
<keyword evidence="2" id="KW-1185">Reference proteome</keyword>
<dbReference type="AlphaFoldDB" id="A0A016SKL1"/>
<comment type="caution">
    <text evidence="1">The sequence shown here is derived from an EMBL/GenBank/DDBJ whole genome shotgun (WGS) entry which is preliminary data.</text>
</comment>
<protein>
    <submittedName>
        <fullName evidence="1">Uncharacterized protein</fullName>
    </submittedName>
</protein>
<reference evidence="2" key="1">
    <citation type="journal article" date="2015" name="Nat. Genet.">
        <title>The genome and transcriptome of the zoonotic hookworm Ancylostoma ceylanicum identify infection-specific gene families.</title>
        <authorList>
            <person name="Schwarz E.M."/>
            <person name="Hu Y."/>
            <person name="Antoshechkin I."/>
            <person name="Miller M.M."/>
            <person name="Sternberg P.W."/>
            <person name="Aroian R.V."/>
        </authorList>
    </citation>
    <scope>NUCLEOTIDE SEQUENCE</scope>
    <source>
        <strain evidence="2">HY135</strain>
    </source>
</reference>
<evidence type="ECO:0000313" key="2">
    <source>
        <dbReference type="Proteomes" id="UP000024635"/>
    </source>
</evidence>
<proteinExistence type="predicted"/>
<name>A0A016SKL1_9BILA</name>
<dbReference type="OrthoDB" id="10047021at2759"/>